<dbReference type="PROSITE" id="PS00678">
    <property type="entry name" value="WD_REPEATS_1"/>
    <property type="match status" value="1"/>
</dbReference>
<dbReference type="PANTHER" id="PTHR19848">
    <property type="entry name" value="WD40 REPEAT PROTEIN"/>
    <property type="match status" value="1"/>
</dbReference>
<dbReference type="Gene3D" id="2.130.10.10">
    <property type="entry name" value="YVTN repeat-like/Quinoprotein amine dehydrogenase"/>
    <property type="match status" value="3"/>
</dbReference>
<dbReference type="SMART" id="SM00320">
    <property type="entry name" value="WD40"/>
    <property type="match status" value="7"/>
</dbReference>
<gene>
    <name evidence="4" type="ORF">DNFV4_03066</name>
</gene>
<dbReference type="PANTHER" id="PTHR19848:SF8">
    <property type="entry name" value="F-BOX AND WD REPEAT DOMAIN CONTAINING 7"/>
    <property type="match status" value="1"/>
</dbReference>
<dbReference type="InterPro" id="IPR015943">
    <property type="entry name" value="WD40/YVTN_repeat-like_dom_sf"/>
</dbReference>
<protein>
    <submittedName>
        <fullName evidence="4">WD_REPEATS_REGION domain-containing protein</fullName>
    </submittedName>
</protein>
<dbReference type="InterPro" id="IPR036322">
    <property type="entry name" value="WD40_repeat_dom_sf"/>
</dbReference>
<organism evidence="4 5">
    <name type="scientific">Nitrospira tepida</name>
    <dbReference type="NCBI Taxonomy" id="2973512"/>
    <lineage>
        <taxon>Bacteria</taxon>
        <taxon>Pseudomonadati</taxon>
        <taxon>Nitrospirota</taxon>
        <taxon>Nitrospiria</taxon>
        <taxon>Nitrospirales</taxon>
        <taxon>Nitrospiraceae</taxon>
        <taxon>Nitrospira</taxon>
    </lineage>
</organism>
<dbReference type="PROSITE" id="PS50082">
    <property type="entry name" value="WD_REPEATS_2"/>
    <property type="match status" value="1"/>
</dbReference>
<evidence type="ECO:0000313" key="5">
    <source>
        <dbReference type="Proteomes" id="UP001179121"/>
    </source>
</evidence>
<dbReference type="InterPro" id="IPR019775">
    <property type="entry name" value="WD40_repeat_CS"/>
</dbReference>
<dbReference type="InterPro" id="IPR001680">
    <property type="entry name" value="WD40_rpt"/>
</dbReference>
<dbReference type="SUPFAM" id="SSF50978">
    <property type="entry name" value="WD40 repeat-like"/>
    <property type="match status" value="1"/>
</dbReference>
<accession>A0AA86N0Y9</accession>
<dbReference type="Proteomes" id="UP001179121">
    <property type="component" value="Chromosome"/>
</dbReference>
<dbReference type="AlphaFoldDB" id="A0AA86N0Y9"/>
<evidence type="ECO:0000256" key="3">
    <source>
        <dbReference type="PROSITE-ProRule" id="PRU00221"/>
    </source>
</evidence>
<sequence>MPRLIRSAPKVQLKAQGILRLQDYVHRAAFSPDGRHLAACSASGQVVAWHMPGRARACGFKGHDGPALTFAWDRRSSLLASGGQDGTVRIWDVATGAERAVLPVGAQGNWVEHLSWDSRTDRLAASAGKAVQVWSQGEGGCFLPQTEIPSHKTTVSALAWMPQGDGLVSACYGGAWLWRIGEEQPLRTFPYAGAVLSIAVTPDGQYLASGNLDASAHLFKIADDRNWHMSGYPVKVRAVAFDRTGLNLWTVSGPSLIAWNMKRFEGNSGRLFKGHLGWIQDLACHPTLPTVATVGEDGLLCLWAAETTKPRLLQEVNKTGGLSCVAWSPDGTWLVTGTMEGTLSLFQVEGLP</sequence>
<reference evidence="4" key="1">
    <citation type="submission" date="2022-10" db="EMBL/GenBank/DDBJ databases">
        <authorList>
            <person name="Koch H."/>
        </authorList>
    </citation>
    <scope>NUCLEOTIDE SEQUENCE</scope>
    <source>
        <strain evidence="4">DNF</strain>
    </source>
</reference>
<proteinExistence type="predicted"/>
<dbReference type="RefSeq" id="WP_289269357.1">
    <property type="nucleotide sequence ID" value="NZ_OX365700.1"/>
</dbReference>
<evidence type="ECO:0000256" key="1">
    <source>
        <dbReference type="ARBA" id="ARBA00022574"/>
    </source>
</evidence>
<dbReference type="KEGG" id="nti:DNFV4_03066"/>
<evidence type="ECO:0000256" key="2">
    <source>
        <dbReference type="ARBA" id="ARBA00022737"/>
    </source>
</evidence>
<feature type="repeat" description="WD" evidence="3">
    <location>
        <begin position="60"/>
        <end position="101"/>
    </location>
</feature>
<keyword evidence="1 3" id="KW-0853">WD repeat</keyword>
<evidence type="ECO:0000313" key="4">
    <source>
        <dbReference type="EMBL" id="CAI4032636.1"/>
    </source>
</evidence>
<dbReference type="Pfam" id="PF00400">
    <property type="entry name" value="WD40"/>
    <property type="match status" value="6"/>
</dbReference>
<name>A0AA86N0Y9_9BACT</name>
<keyword evidence="5" id="KW-1185">Reference proteome</keyword>
<keyword evidence="2" id="KW-0677">Repeat</keyword>
<dbReference type="PROSITE" id="PS50294">
    <property type="entry name" value="WD_REPEATS_REGION"/>
    <property type="match status" value="1"/>
</dbReference>
<dbReference type="EMBL" id="OX365700">
    <property type="protein sequence ID" value="CAI4032636.1"/>
    <property type="molecule type" value="Genomic_DNA"/>
</dbReference>